<evidence type="ECO:0000256" key="1">
    <source>
        <dbReference type="SAM" id="Coils"/>
    </source>
</evidence>
<dbReference type="Proteomes" id="UP000036513">
    <property type="component" value="Unassembled WGS sequence"/>
</dbReference>
<protein>
    <recommendedName>
        <fullName evidence="5">Transposase</fullName>
    </recommendedName>
</protein>
<feature type="coiled-coil region" evidence="1">
    <location>
        <begin position="94"/>
        <end position="135"/>
    </location>
</feature>
<reference evidence="3 4" key="1">
    <citation type="journal article" date="2015" name="Genome Biol. Evol.">
        <title>Characterization of Three Mycobacterium spp. with Potential Use in Bioremediation by Genome Sequencing and Comparative Genomics.</title>
        <authorList>
            <person name="Das S."/>
            <person name="Pettersson B.M."/>
            <person name="Behra P.R."/>
            <person name="Ramesh M."/>
            <person name="Dasgupta S."/>
            <person name="Bhattacharya A."/>
            <person name="Kirsebom L.A."/>
        </authorList>
    </citation>
    <scope>NUCLEOTIDE SEQUENCE [LARGE SCALE GENOMIC DNA]</scope>
    <source>
        <strain evidence="3 4">DSM 43826</strain>
    </source>
</reference>
<dbReference type="RefSeq" id="WP_011782546.1">
    <property type="nucleotide sequence ID" value="NZ_JYNL01000009.1"/>
</dbReference>
<dbReference type="AlphaFoldDB" id="A0A0J6WLN5"/>
<dbReference type="Pfam" id="PF19776">
    <property type="entry name" value="DUF6262"/>
    <property type="match status" value="1"/>
</dbReference>
<evidence type="ECO:0000313" key="4">
    <source>
        <dbReference type="Proteomes" id="UP000036513"/>
    </source>
</evidence>
<proteinExistence type="predicted"/>
<keyword evidence="1" id="KW-0175">Coiled coil</keyword>
<sequence length="144" mass="16097">MTTPRSTDAIVAHAKKRYAATENKIAKAIKDMRRKGLTINPQTVAKHARVSRKSVYNHSNLLDQIHAESAKPTLNPAPTTPQPDTESSIVTALREQLRTQKQRYQTEIAELKAENKTLEQALATAHGELHRLRNTATPTASQRR</sequence>
<dbReference type="SMR" id="A0A0J6WLN5"/>
<dbReference type="PATRIC" id="fig|37916.4.peg.1141"/>
<comment type="caution">
    <text evidence="3">The sequence shown here is derived from an EMBL/GenBank/DDBJ whole genome shotgun (WGS) entry which is preliminary data.</text>
</comment>
<keyword evidence="4" id="KW-1185">Reference proteome</keyword>
<feature type="region of interest" description="Disordered" evidence="2">
    <location>
        <begin position="67"/>
        <end position="88"/>
    </location>
</feature>
<accession>A0A0J6WLN5</accession>
<organism evidence="3 4">
    <name type="scientific">Mycolicibacterium chlorophenolicum</name>
    <dbReference type="NCBI Taxonomy" id="37916"/>
    <lineage>
        <taxon>Bacteria</taxon>
        <taxon>Bacillati</taxon>
        <taxon>Actinomycetota</taxon>
        <taxon>Actinomycetes</taxon>
        <taxon>Mycobacteriales</taxon>
        <taxon>Mycobacteriaceae</taxon>
        <taxon>Mycolicibacterium</taxon>
    </lineage>
</organism>
<evidence type="ECO:0000313" key="3">
    <source>
        <dbReference type="EMBL" id="KMO82632.1"/>
    </source>
</evidence>
<dbReference type="STRING" id="37916.MCHLDSM_01255"/>
<dbReference type="Gene3D" id="1.20.5.1700">
    <property type="match status" value="1"/>
</dbReference>
<gene>
    <name evidence="3" type="ORF">MCHLDSM_01255</name>
</gene>
<evidence type="ECO:0000256" key="2">
    <source>
        <dbReference type="SAM" id="MobiDB-lite"/>
    </source>
</evidence>
<name>A0A0J6WLN5_9MYCO</name>
<dbReference type="InterPro" id="IPR046229">
    <property type="entry name" value="TnpC-like"/>
</dbReference>
<dbReference type="EMBL" id="JYNL01000009">
    <property type="protein sequence ID" value="KMO82632.1"/>
    <property type="molecule type" value="Genomic_DNA"/>
</dbReference>
<evidence type="ECO:0008006" key="5">
    <source>
        <dbReference type="Google" id="ProtNLM"/>
    </source>
</evidence>